<evidence type="ECO:0000313" key="3">
    <source>
        <dbReference type="EMBL" id="CAK9023692.1"/>
    </source>
</evidence>
<feature type="signal peptide" evidence="2">
    <location>
        <begin position="1"/>
        <end position="23"/>
    </location>
</feature>
<comment type="caution">
    <text evidence="3">The sequence shown here is derived from an EMBL/GenBank/DDBJ whole genome shotgun (WGS) entry which is preliminary data.</text>
</comment>
<gene>
    <name evidence="3" type="ORF">CCMP2556_LOCUS15315</name>
</gene>
<keyword evidence="4" id="KW-1185">Reference proteome</keyword>
<dbReference type="Pfam" id="PF08238">
    <property type="entry name" value="Sel1"/>
    <property type="match status" value="5"/>
</dbReference>
<dbReference type="PANTHER" id="PTHR11102:SF160">
    <property type="entry name" value="ERAD-ASSOCIATED E3 UBIQUITIN-PROTEIN LIGASE COMPONENT HRD3"/>
    <property type="match status" value="1"/>
</dbReference>
<organism evidence="3 4">
    <name type="scientific">Durusdinium trenchii</name>
    <dbReference type="NCBI Taxonomy" id="1381693"/>
    <lineage>
        <taxon>Eukaryota</taxon>
        <taxon>Sar</taxon>
        <taxon>Alveolata</taxon>
        <taxon>Dinophyceae</taxon>
        <taxon>Suessiales</taxon>
        <taxon>Symbiodiniaceae</taxon>
        <taxon>Durusdinium</taxon>
    </lineage>
</organism>
<feature type="chain" id="PRO_5047359866" evidence="2">
    <location>
        <begin position="24"/>
        <end position="768"/>
    </location>
</feature>
<evidence type="ECO:0000313" key="4">
    <source>
        <dbReference type="Proteomes" id="UP001642484"/>
    </source>
</evidence>
<evidence type="ECO:0000256" key="1">
    <source>
        <dbReference type="ARBA" id="ARBA00038101"/>
    </source>
</evidence>
<dbReference type="SUPFAM" id="SSF81901">
    <property type="entry name" value="HCP-like"/>
    <property type="match status" value="2"/>
</dbReference>
<dbReference type="Gene3D" id="1.25.40.10">
    <property type="entry name" value="Tetratricopeptide repeat domain"/>
    <property type="match status" value="1"/>
</dbReference>
<dbReference type="EMBL" id="CAXAMN010008002">
    <property type="protein sequence ID" value="CAK9023692.1"/>
    <property type="molecule type" value="Genomic_DNA"/>
</dbReference>
<keyword evidence="2" id="KW-0732">Signal</keyword>
<reference evidence="3 4" key="1">
    <citation type="submission" date="2024-02" db="EMBL/GenBank/DDBJ databases">
        <authorList>
            <person name="Chen Y."/>
            <person name="Shah S."/>
            <person name="Dougan E. K."/>
            <person name="Thang M."/>
            <person name="Chan C."/>
        </authorList>
    </citation>
    <scope>NUCLEOTIDE SEQUENCE [LARGE SCALE GENOMIC DNA]</scope>
</reference>
<accession>A0ABP0KC85</accession>
<name>A0ABP0KC85_9DINO</name>
<evidence type="ECO:0000256" key="2">
    <source>
        <dbReference type="SAM" id="SignalP"/>
    </source>
</evidence>
<dbReference type="InterPro" id="IPR011990">
    <property type="entry name" value="TPR-like_helical_dom_sf"/>
</dbReference>
<proteinExistence type="inferred from homology"/>
<sequence>MPIGAEILMGWLWATTFAALVSGLEPPNVQKALEDLVRPGTQGSLALRGSKRFQVTAIYKNHSCQSNCEELEAAHFHGYLALLYFFGIADSSGKLEFPTGFPRDVRKGREHLAKAVSKRRISTQDPWTFTLLGFLLSIESPYVAQIELKVLEGPEVVIKNPESILNDNNPRKDRQRQGLSMLDRVGAAFWEAAERKELIGSIVFASMVRRGLTDVPLSWQVRKENEPLLGRSPDLLIPKRALASERACRALGVLIGPATEASKNEEPLLDKQALNWKVWRHRQQRPSDDDWQTTKEYVDAIKHGADVMKEASSMRELAAVHFQGHTEAEVQPNKTLAESYWSKAAKEGDLWSAWHATLSYIRDGNMDEAVPYLDIVSNSSLMPLKFMALHFKYRLGIGEVKDPKMAGNFLKASADLGNSNAQLLLAHSYMGFKQGNMEGVEPPGGPNKAAALTYYKAAAANGRLVPKLNAGLLIAQGADFSVTDRDLQCAIAYKELAEVIYAAYPPAHLLFAHARRAFVLGDVEGSRLRFALLSDAGFILGHLNAAWLWDQDSIPQVPFWDRYRFHPMSKEAFLYYRRAAVSGHTPSMTELSLRLRRHAESMKLVSKELHSQQGSYETLMQSSYRWTALAAELGEARAIFDQAYMLQFGLGIKKNKVLAQKLYNQLAKGDTHSWPARIAALSWLGLNSARDYFLGLREAVAPLLDSLRGSFAAAARSSLENTGFSQQEHSANKQPLRNACVFAKGAEGEHAEFTTKGRLIFVRCKMAV</sequence>
<comment type="similarity">
    <text evidence="1">Belongs to the sel-1 family.</text>
</comment>
<dbReference type="SMART" id="SM00671">
    <property type="entry name" value="SEL1"/>
    <property type="match status" value="4"/>
</dbReference>
<dbReference type="InterPro" id="IPR006597">
    <property type="entry name" value="Sel1-like"/>
</dbReference>
<protein>
    <submittedName>
        <fullName evidence="3">Uncharacterized protein</fullName>
    </submittedName>
</protein>
<dbReference type="Proteomes" id="UP001642484">
    <property type="component" value="Unassembled WGS sequence"/>
</dbReference>
<dbReference type="PANTHER" id="PTHR11102">
    <property type="entry name" value="SEL-1-LIKE PROTEIN"/>
    <property type="match status" value="1"/>
</dbReference>
<dbReference type="InterPro" id="IPR050767">
    <property type="entry name" value="Sel1_AlgK"/>
</dbReference>